<protein>
    <submittedName>
        <fullName evidence="2">Uncharacterized protein</fullName>
    </submittedName>
</protein>
<gene>
    <name evidence="2" type="ORF">UV12_C0010G0045</name>
</gene>
<evidence type="ECO:0000313" key="2">
    <source>
        <dbReference type="EMBL" id="KKS47228.1"/>
    </source>
</evidence>
<evidence type="ECO:0000256" key="1">
    <source>
        <dbReference type="SAM" id="SignalP"/>
    </source>
</evidence>
<feature type="chain" id="PRO_5002536377" evidence="1">
    <location>
        <begin position="22"/>
        <end position="121"/>
    </location>
</feature>
<dbReference type="EMBL" id="LCDG01000010">
    <property type="protein sequence ID" value="KKS47228.1"/>
    <property type="molecule type" value="Genomic_DNA"/>
</dbReference>
<reference evidence="2 3" key="1">
    <citation type="journal article" date="2015" name="Nature">
        <title>rRNA introns, odd ribosomes, and small enigmatic genomes across a large radiation of phyla.</title>
        <authorList>
            <person name="Brown C.T."/>
            <person name="Hug L.A."/>
            <person name="Thomas B.C."/>
            <person name="Sharon I."/>
            <person name="Castelle C.J."/>
            <person name="Singh A."/>
            <person name="Wilkins M.J."/>
            <person name="Williams K.H."/>
            <person name="Banfield J.F."/>
        </authorList>
    </citation>
    <scope>NUCLEOTIDE SEQUENCE [LARGE SCALE GENOMIC DNA]</scope>
</reference>
<dbReference type="AlphaFoldDB" id="A0A0G1CC65"/>
<name>A0A0G1CC65_9BACT</name>
<sequence>MKKLFVVVLAFVCLSSGSAYAAGPTKHVVVAGSGGLDVAAKECAPHLGQPSWQACVAHHDGLYTPNADGSISRNYIRVDDAPAPNADGPVTCEAKFVVMQNGDIGWEFPANPKCKGVANKK</sequence>
<keyword evidence="1" id="KW-0732">Signal</keyword>
<feature type="signal peptide" evidence="1">
    <location>
        <begin position="1"/>
        <end position="21"/>
    </location>
</feature>
<comment type="caution">
    <text evidence="2">The sequence shown here is derived from an EMBL/GenBank/DDBJ whole genome shotgun (WGS) entry which is preliminary data.</text>
</comment>
<evidence type="ECO:0000313" key="3">
    <source>
        <dbReference type="Proteomes" id="UP000034704"/>
    </source>
</evidence>
<dbReference type="Proteomes" id="UP000034704">
    <property type="component" value="Unassembled WGS sequence"/>
</dbReference>
<accession>A0A0G1CC65</accession>
<organism evidence="2 3">
    <name type="scientific">Candidatus Nomurabacteria bacterium GW2011_GWC2_42_20</name>
    <dbReference type="NCBI Taxonomy" id="1618756"/>
    <lineage>
        <taxon>Bacteria</taxon>
        <taxon>Candidatus Nomuraibacteriota</taxon>
    </lineage>
</organism>
<proteinExistence type="predicted"/>